<sequence>MLNTESDQLKRARDALESILAAIPGAKLEWNTYARSDQPHLTQLADFTVTVNNDNIHRQDTLVVEFKSQGHPRQLREAIDRLLRFRHRSNRPDYLVVAAPFITNEGAAVCQEEGVGYYDLAGNCRLIFGSYYVERSGQPNPVRKDQVNASNLYGPKSERVLRVLFEDREWKVVPLAQHANVSTGTVSIVRNLLLEREWAKDGPGGLKLTQPKKLLTDWAEVWKRRRAKAKTYFTLKPLAEIEAEMAGFAAQHHAQFALTGAAGAWRVAPMTRYNRAQAYWGDDPGLLATGVGLKPVESGANVHIFAPRDEGVFFAKEDVAGIPIVSPLQLYLDLQRDPARGEEAAEHIWATRLFPAHAG</sequence>
<name>A0A380TH05_9ZZZZ</name>
<gene>
    <name evidence="1" type="ORF">DF3PB_470007</name>
</gene>
<accession>A0A380TH05</accession>
<proteinExistence type="predicted"/>
<protein>
    <submittedName>
        <fullName evidence="1">Uncharacterized protein</fullName>
    </submittedName>
</protein>
<dbReference type="Pfam" id="PF09952">
    <property type="entry name" value="AbiEi_2"/>
    <property type="match status" value="1"/>
</dbReference>
<dbReference type="InterPro" id="IPR019238">
    <property type="entry name" value="AbiEi_2"/>
</dbReference>
<dbReference type="AlphaFoldDB" id="A0A380TH05"/>
<dbReference type="EMBL" id="UIDG01000412">
    <property type="protein sequence ID" value="SUS07596.1"/>
    <property type="molecule type" value="Genomic_DNA"/>
</dbReference>
<organism evidence="1">
    <name type="scientific">metagenome</name>
    <dbReference type="NCBI Taxonomy" id="256318"/>
    <lineage>
        <taxon>unclassified sequences</taxon>
        <taxon>metagenomes</taxon>
    </lineage>
</organism>
<reference evidence="1" key="1">
    <citation type="submission" date="2018-07" db="EMBL/GenBank/DDBJ databases">
        <authorList>
            <person name="Quirk P.G."/>
            <person name="Krulwich T.A."/>
        </authorList>
    </citation>
    <scope>NUCLEOTIDE SEQUENCE</scope>
</reference>
<evidence type="ECO:0000313" key="1">
    <source>
        <dbReference type="EMBL" id="SUS07596.1"/>
    </source>
</evidence>